<comment type="subcellular location">
    <subcellularLocation>
        <location evidence="1">Cell envelope</location>
    </subcellularLocation>
</comment>
<dbReference type="SUPFAM" id="SSF53850">
    <property type="entry name" value="Periplasmic binding protein-like II"/>
    <property type="match status" value="1"/>
</dbReference>
<protein>
    <submittedName>
        <fullName evidence="5">ABC transporter substrate-binding protein</fullName>
    </submittedName>
</protein>
<comment type="caution">
    <text evidence="5">The sequence shown here is derived from an EMBL/GenBank/DDBJ whole genome shotgun (WGS) entry which is preliminary data.</text>
</comment>
<dbReference type="Proteomes" id="UP000321827">
    <property type="component" value="Unassembled WGS sequence"/>
</dbReference>
<gene>
    <name evidence="5" type="ORF">ODE01S_04710</name>
</gene>
<evidence type="ECO:0000313" key="6">
    <source>
        <dbReference type="Proteomes" id="UP000321827"/>
    </source>
</evidence>
<reference evidence="5 6" key="1">
    <citation type="submission" date="2019-07" db="EMBL/GenBank/DDBJ databases">
        <title>Whole genome shotgun sequence of Oceanithermus desulfurans NBRC 100063.</title>
        <authorList>
            <person name="Hosoyama A."/>
            <person name="Uohara A."/>
            <person name="Ohji S."/>
            <person name="Ichikawa N."/>
        </authorList>
    </citation>
    <scope>NUCLEOTIDE SEQUENCE [LARGE SCALE GENOMIC DNA]</scope>
    <source>
        <strain evidence="5 6">NBRC 100063</strain>
    </source>
</reference>
<accession>A0A511RIW6</accession>
<name>A0A511RIW6_9DEIN</name>
<evidence type="ECO:0000256" key="4">
    <source>
        <dbReference type="ARBA" id="ARBA00022729"/>
    </source>
</evidence>
<dbReference type="PANTHER" id="PTHR43649">
    <property type="entry name" value="ARABINOSE-BINDING PROTEIN-RELATED"/>
    <property type="match status" value="1"/>
</dbReference>
<keyword evidence="3" id="KW-0813">Transport</keyword>
<dbReference type="InterPro" id="IPR050490">
    <property type="entry name" value="Bact_solute-bd_prot1"/>
</dbReference>
<dbReference type="Gene3D" id="3.40.190.10">
    <property type="entry name" value="Periplasmic binding protein-like II"/>
    <property type="match status" value="2"/>
</dbReference>
<dbReference type="Pfam" id="PF13416">
    <property type="entry name" value="SBP_bac_8"/>
    <property type="match status" value="1"/>
</dbReference>
<evidence type="ECO:0000313" key="5">
    <source>
        <dbReference type="EMBL" id="GEM89037.1"/>
    </source>
</evidence>
<organism evidence="5 6">
    <name type="scientific">Oceanithermus desulfurans NBRC 100063</name>
    <dbReference type="NCBI Taxonomy" id="1227550"/>
    <lineage>
        <taxon>Bacteria</taxon>
        <taxon>Thermotogati</taxon>
        <taxon>Deinococcota</taxon>
        <taxon>Deinococci</taxon>
        <taxon>Thermales</taxon>
        <taxon>Thermaceae</taxon>
        <taxon>Oceanithermus</taxon>
    </lineage>
</organism>
<dbReference type="PANTHER" id="PTHR43649:SF31">
    <property type="entry name" value="SN-GLYCEROL-3-PHOSPHATE-BINDING PERIPLASMIC PROTEIN UGPB"/>
    <property type="match status" value="1"/>
</dbReference>
<proteinExistence type="inferred from homology"/>
<dbReference type="InterPro" id="IPR006059">
    <property type="entry name" value="SBP"/>
</dbReference>
<dbReference type="EMBL" id="BJXN01000003">
    <property type="protein sequence ID" value="GEM89037.1"/>
    <property type="molecule type" value="Genomic_DNA"/>
</dbReference>
<dbReference type="CDD" id="cd14748">
    <property type="entry name" value="PBP2_UgpB"/>
    <property type="match status" value="1"/>
</dbReference>
<evidence type="ECO:0000256" key="2">
    <source>
        <dbReference type="ARBA" id="ARBA00008520"/>
    </source>
</evidence>
<keyword evidence="4" id="KW-0732">Signal</keyword>
<comment type="similarity">
    <text evidence="2">Belongs to the bacterial solute-binding protein 1 family.</text>
</comment>
<evidence type="ECO:0000256" key="3">
    <source>
        <dbReference type="ARBA" id="ARBA00022448"/>
    </source>
</evidence>
<dbReference type="AlphaFoldDB" id="A0A511RIW6"/>
<sequence length="437" mass="48638">MQFMKQGMRFGLAALLALALFGTALAKKVEITWWHAMSGSRLKVVEAIVDEFNATHPDIQLNALYTGKYAETLTKYVAAYRTGTAPNLVQVYEVGTQTMLDSGAIVPVYKIPGMLGEEWDWAQYVIPITNYYSTDGNLWSMPFNSSTAMLYYNKDLFKKAGLDPNKPPRTWKEVEEYGKKLVESGVVDHALSFGWPGWVFEQMFAYHNQLFADHENGRKGRAEKVLFNGPFGQMVLETWTRLAKEKVFLYGGPEYSANTAFVGGQIAMLIQSTSSLAGITKGADFQVGTTFLPRFEGYPRGNSVIGGGSLWVTKGQSKEELAAVWEFLKFLAREDVAVQWHKGTGYFPTVNNAVQALLNEGWFSKDQNYLTAFLQILSGRRDTPAATGVRLGPFVQIREIERAAIEKAVSGKVTPKQALDEAAAKANQLLAQYNKLH</sequence>
<dbReference type="GO" id="GO:0030313">
    <property type="term" value="C:cell envelope"/>
    <property type="evidence" value="ECO:0007669"/>
    <property type="project" value="UniProtKB-SubCell"/>
</dbReference>
<evidence type="ECO:0000256" key="1">
    <source>
        <dbReference type="ARBA" id="ARBA00004196"/>
    </source>
</evidence>